<dbReference type="EMBL" id="JBAWSV010000001">
    <property type="protein sequence ID" value="MEI4828928.1"/>
    <property type="molecule type" value="Genomic_DNA"/>
</dbReference>
<dbReference type="InterPro" id="IPR008332">
    <property type="entry name" value="MethylG_MeTrfase_N"/>
</dbReference>
<accession>A0ABU8FYE3</accession>
<evidence type="ECO:0000256" key="3">
    <source>
        <dbReference type="ARBA" id="ARBA00022679"/>
    </source>
</evidence>
<gene>
    <name evidence="9" type="ORF">WAX78_05610</name>
    <name evidence="10" type="ORF">WAX78_15655</name>
</gene>
<dbReference type="InterPro" id="IPR014048">
    <property type="entry name" value="MethylDNA_cys_MeTrfase_DNA-bd"/>
</dbReference>
<evidence type="ECO:0000256" key="4">
    <source>
        <dbReference type="ARBA" id="ARBA00022763"/>
    </source>
</evidence>
<dbReference type="RefSeq" id="WP_336481270.1">
    <property type="nucleotide sequence ID" value="NZ_JBAWSV010000001.1"/>
</dbReference>
<dbReference type="SUPFAM" id="SSF46767">
    <property type="entry name" value="Methylated DNA-protein cysteine methyltransferase, C-terminal domain"/>
    <property type="match status" value="1"/>
</dbReference>
<sequence>MASKTNQTIYWTLFTYEKWSMYIAATSKGLCYVGSKNQAFEGLSNWAKKRLPQYTLVQNEQKLQPYVDELIEYLKRQRTTFSCPVHITGTPFQLTVWNALCDIPYGQTYSYSNIAELIQKPKSVRAVGTAIGTNPVLIVIPCHRVIGKNGKLTGFRGGLEMKKQLLTLEKQ</sequence>
<dbReference type="PROSITE" id="PS00374">
    <property type="entry name" value="MGMT"/>
    <property type="match status" value="1"/>
</dbReference>
<evidence type="ECO:0000259" key="7">
    <source>
        <dbReference type="Pfam" id="PF01035"/>
    </source>
</evidence>
<dbReference type="PANTHER" id="PTHR10815:SF12">
    <property type="entry name" value="METHYLATED-DNA--PROTEIN-CYSTEINE METHYLTRANSFERASE, INDUCIBLE"/>
    <property type="match status" value="1"/>
</dbReference>
<dbReference type="NCBIfam" id="TIGR00589">
    <property type="entry name" value="ogt"/>
    <property type="match status" value="1"/>
</dbReference>
<dbReference type="Proteomes" id="UP001367922">
    <property type="component" value="Unassembled WGS sequence"/>
</dbReference>
<dbReference type="SUPFAM" id="SSF53155">
    <property type="entry name" value="Methylated DNA-protein cysteine methyltransferase domain"/>
    <property type="match status" value="1"/>
</dbReference>
<proteinExistence type="predicted"/>
<feature type="domain" description="Methylguanine DNA methyltransferase ribonuclease-like" evidence="8">
    <location>
        <begin position="9"/>
        <end position="86"/>
    </location>
</feature>
<dbReference type="InterPro" id="IPR001497">
    <property type="entry name" value="MethylDNA_cys_MeTrfase_AS"/>
</dbReference>
<keyword evidence="5" id="KW-0234">DNA repair</keyword>
<evidence type="ECO:0000313" key="10">
    <source>
        <dbReference type="EMBL" id="MEI4830887.1"/>
    </source>
</evidence>
<organism evidence="10 11">
    <name type="scientific">Bacillus yunxiaonensis</name>
    <dbReference type="NCBI Taxonomy" id="3127665"/>
    <lineage>
        <taxon>Bacteria</taxon>
        <taxon>Bacillati</taxon>
        <taxon>Bacillota</taxon>
        <taxon>Bacilli</taxon>
        <taxon>Bacillales</taxon>
        <taxon>Bacillaceae</taxon>
        <taxon>Bacillus</taxon>
    </lineage>
</organism>
<dbReference type="GO" id="GO:0003908">
    <property type="term" value="F:methylated-DNA-[protein]-cysteine S-methyltransferase activity"/>
    <property type="evidence" value="ECO:0007669"/>
    <property type="project" value="UniProtKB-EC"/>
</dbReference>
<evidence type="ECO:0000256" key="6">
    <source>
        <dbReference type="ARBA" id="ARBA00049348"/>
    </source>
</evidence>
<keyword evidence="3 10" id="KW-0808">Transferase</keyword>
<dbReference type="PANTHER" id="PTHR10815">
    <property type="entry name" value="METHYLATED-DNA--PROTEIN-CYSTEINE METHYLTRANSFERASE"/>
    <property type="match status" value="1"/>
</dbReference>
<keyword evidence="11" id="KW-1185">Reference proteome</keyword>
<protein>
    <submittedName>
        <fullName evidence="10">Methylated-DNA--[protein]-cysteine S-methyltransferase</fullName>
        <ecNumber evidence="10">2.1.1.63</ecNumber>
    </submittedName>
</protein>
<evidence type="ECO:0000313" key="9">
    <source>
        <dbReference type="EMBL" id="MEI4828928.1"/>
    </source>
</evidence>
<dbReference type="EMBL" id="JBAWSV010000005">
    <property type="protein sequence ID" value="MEI4830887.1"/>
    <property type="molecule type" value="Genomic_DNA"/>
</dbReference>
<name>A0ABU8FYE3_9BACI</name>
<dbReference type="Gene3D" id="3.30.160.70">
    <property type="entry name" value="Methylated DNA-protein cysteine methyltransferase domain"/>
    <property type="match status" value="1"/>
</dbReference>
<dbReference type="InterPro" id="IPR036388">
    <property type="entry name" value="WH-like_DNA-bd_sf"/>
</dbReference>
<dbReference type="EC" id="2.1.1.63" evidence="10"/>
<dbReference type="GO" id="GO:0032259">
    <property type="term" value="P:methylation"/>
    <property type="evidence" value="ECO:0007669"/>
    <property type="project" value="UniProtKB-KW"/>
</dbReference>
<keyword evidence="4" id="KW-0227">DNA damage</keyword>
<evidence type="ECO:0000256" key="5">
    <source>
        <dbReference type="ARBA" id="ARBA00023204"/>
    </source>
</evidence>
<dbReference type="Pfam" id="PF01035">
    <property type="entry name" value="DNA_binding_1"/>
    <property type="match status" value="1"/>
</dbReference>
<evidence type="ECO:0000259" key="8">
    <source>
        <dbReference type="Pfam" id="PF02870"/>
    </source>
</evidence>
<comment type="caution">
    <text evidence="10">The sequence shown here is derived from an EMBL/GenBank/DDBJ whole genome shotgun (WGS) entry which is preliminary data.</text>
</comment>
<dbReference type="Gene3D" id="1.10.10.10">
    <property type="entry name" value="Winged helix-like DNA-binding domain superfamily/Winged helix DNA-binding domain"/>
    <property type="match status" value="1"/>
</dbReference>
<reference evidence="10 11" key="1">
    <citation type="submission" date="2024-01" db="EMBL/GenBank/DDBJ databases">
        <title>Seven novel Bacillus-like species.</title>
        <authorList>
            <person name="Liu G."/>
        </authorList>
    </citation>
    <scope>NUCLEOTIDE SEQUENCE [LARGE SCALE GENOMIC DNA]</scope>
    <source>
        <strain evidence="10 11">FJAT-53711</strain>
    </source>
</reference>
<feature type="domain" description="Methylated-DNA-[protein]-cysteine S-methyltransferase DNA binding" evidence="7">
    <location>
        <begin position="91"/>
        <end position="170"/>
    </location>
</feature>
<dbReference type="InterPro" id="IPR036217">
    <property type="entry name" value="MethylDNA_cys_MeTrfase_DNAb"/>
</dbReference>
<dbReference type="CDD" id="cd06445">
    <property type="entry name" value="ATase"/>
    <property type="match status" value="1"/>
</dbReference>
<comment type="catalytic activity">
    <reaction evidence="6">
        <text>a 6-O-methyl-2'-deoxyguanosine in DNA + L-cysteinyl-[protein] = S-methyl-L-cysteinyl-[protein] + a 2'-deoxyguanosine in DNA</text>
        <dbReference type="Rhea" id="RHEA:24000"/>
        <dbReference type="Rhea" id="RHEA-COMP:10131"/>
        <dbReference type="Rhea" id="RHEA-COMP:10132"/>
        <dbReference type="Rhea" id="RHEA-COMP:11367"/>
        <dbReference type="Rhea" id="RHEA-COMP:11368"/>
        <dbReference type="ChEBI" id="CHEBI:29950"/>
        <dbReference type="ChEBI" id="CHEBI:82612"/>
        <dbReference type="ChEBI" id="CHEBI:85445"/>
        <dbReference type="ChEBI" id="CHEBI:85448"/>
        <dbReference type="EC" id="2.1.1.63"/>
    </reaction>
</comment>
<evidence type="ECO:0000313" key="11">
    <source>
        <dbReference type="Proteomes" id="UP001367922"/>
    </source>
</evidence>
<comment type="catalytic activity">
    <reaction evidence="1">
        <text>a 4-O-methyl-thymidine in DNA + L-cysteinyl-[protein] = a thymidine in DNA + S-methyl-L-cysteinyl-[protein]</text>
        <dbReference type="Rhea" id="RHEA:53428"/>
        <dbReference type="Rhea" id="RHEA-COMP:10131"/>
        <dbReference type="Rhea" id="RHEA-COMP:10132"/>
        <dbReference type="Rhea" id="RHEA-COMP:13555"/>
        <dbReference type="Rhea" id="RHEA-COMP:13556"/>
        <dbReference type="ChEBI" id="CHEBI:29950"/>
        <dbReference type="ChEBI" id="CHEBI:82612"/>
        <dbReference type="ChEBI" id="CHEBI:137386"/>
        <dbReference type="ChEBI" id="CHEBI:137387"/>
        <dbReference type="EC" id="2.1.1.63"/>
    </reaction>
</comment>
<dbReference type="Pfam" id="PF02870">
    <property type="entry name" value="Methyltransf_1N"/>
    <property type="match status" value="1"/>
</dbReference>
<evidence type="ECO:0000256" key="1">
    <source>
        <dbReference type="ARBA" id="ARBA00001286"/>
    </source>
</evidence>
<evidence type="ECO:0000256" key="2">
    <source>
        <dbReference type="ARBA" id="ARBA00022603"/>
    </source>
</evidence>
<dbReference type="InterPro" id="IPR036631">
    <property type="entry name" value="MGMT_N_sf"/>
</dbReference>
<keyword evidence="2 10" id="KW-0489">Methyltransferase</keyword>